<accession>A0A553NYC4</accession>
<gene>
    <name evidence="1" type="ORF">TCAL_17310</name>
</gene>
<protein>
    <submittedName>
        <fullName evidence="1">Uncharacterized protein</fullName>
    </submittedName>
</protein>
<sequence length="99" mass="11654">MIGEVIEAREVMFPYNHITHSISSPMIGSPWLTAEYYWDKEMEEIMKDNFDGQSFNLHLVAALRSSVLELYINNMLVELIYLRFPPASTRGGRKWCYKY</sequence>
<evidence type="ECO:0000313" key="2">
    <source>
        <dbReference type="Proteomes" id="UP000318571"/>
    </source>
</evidence>
<comment type="caution">
    <text evidence="1">The sequence shown here is derived from an EMBL/GenBank/DDBJ whole genome shotgun (WGS) entry which is preliminary data.</text>
</comment>
<dbReference type="EMBL" id="VCGU01000009">
    <property type="protein sequence ID" value="TRY70408.1"/>
    <property type="molecule type" value="Genomic_DNA"/>
</dbReference>
<name>A0A553NYC4_TIGCA</name>
<reference evidence="1 2" key="1">
    <citation type="journal article" date="2018" name="Nat. Ecol. Evol.">
        <title>Genomic signatures of mitonuclear coevolution across populations of Tigriopus californicus.</title>
        <authorList>
            <person name="Barreto F.S."/>
            <person name="Watson E.T."/>
            <person name="Lima T.G."/>
            <person name="Willett C.S."/>
            <person name="Edmands S."/>
            <person name="Li W."/>
            <person name="Burton R.S."/>
        </authorList>
    </citation>
    <scope>NUCLEOTIDE SEQUENCE [LARGE SCALE GENOMIC DNA]</scope>
    <source>
        <strain evidence="1 2">San Diego</strain>
    </source>
</reference>
<dbReference type="AlphaFoldDB" id="A0A553NYC4"/>
<organism evidence="1 2">
    <name type="scientific">Tigriopus californicus</name>
    <name type="common">Marine copepod</name>
    <dbReference type="NCBI Taxonomy" id="6832"/>
    <lineage>
        <taxon>Eukaryota</taxon>
        <taxon>Metazoa</taxon>
        <taxon>Ecdysozoa</taxon>
        <taxon>Arthropoda</taxon>
        <taxon>Crustacea</taxon>
        <taxon>Multicrustacea</taxon>
        <taxon>Hexanauplia</taxon>
        <taxon>Copepoda</taxon>
        <taxon>Harpacticoida</taxon>
        <taxon>Harpacticidae</taxon>
        <taxon>Tigriopus</taxon>
    </lineage>
</organism>
<proteinExistence type="predicted"/>
<evidence type="ECO:0000313" key="1">
    <source>
        <dbReference type="EMBL" id="TRY70408.1"/>
    </source>
</evidence>
<dbReference type="Proteomes" id="UP000318571">
    <property type="component" value="Chromosome 9"/>
</dbReference>
<keyword evidence="2" id="KW-1185">Reference proteome</keyword>